<dbReference type="Pfam" id="PF13193">
    <property type="entry name" value="AMP-binding_C"/>
    <property type="match status" value="1"/>
</dbReference>
<protein>
    <submittedName>
        <fullName evidence="5">9715_t:CDS:1</fullName>
    </submittedName>
</protein>
<dbReference type="PANTHER" id="PTHR24096:SF149">
    <property type="entry name" value="AMP-BINDING DOMAIN-CONTAINING PROTEIN-RELATED"/>
    <property type="match status" value="1"/>
</dbReference>
<gene>
    <name evidence="5" type="ORF">RFULGI_LOCUS7719</name>
</gene>
<dbReference type="InterPro" id="IPR000873">
    <property type="entry name" value="AMP-dep_synth/lig_dom"/>
</dbReference>
<dbReference type="PROSITE" id="PS00455">
    <property type="entry name" value="AMP_BINDING"/>
    <property type="match status" value="1"/>
</dbReference>
<reference evidence="5" key="1">
    <citation type="submission" date="2021-06" db="EMBL/GenBank/DDBJ databases">
        <authorList>
            <person name="Kallberg Y."/>
            <person name="Tangrot J."/>
            <person name="Rosling A."/>
        </authorList>
    </citation>
    <scope>NUCLEOTIDE SEQUENCE</scope>
    <source>
        <strain evidence="5">IN212</strain>
    </source>
</reference>
<dbReference type="SUPFAM" id="SSF56801">
    <property type="entry name" value="Acetyl-CoA synthetase-like"/>
    <property type="match status" value="2"/>
</dbReference>
<comment type="caution">
    <text evidence="5">The sequence shown here is derived from an EMBL/GenBank/DDBJ whole genome shotgun (WGS) entry which is preliminary data.</text>
</comment>
<evidence type="ECO:0000256" key="2">
    <source>
        <dbReference type="ARBA" id="ARBA00022598"/>
    </source>
</evidence>
<dbReference type="EMBL" id="CAJVPZ010011538">
    <property type="protein sequence ID" value="CAG8631018.1"/>
    <property type="molecule type" value="Genomic_DNA"/>
</dbReference>
<keyword evidence="2" id="KW-0436">Ligase</keyword>
<dbReference type="AlphaFoldDB" id="A0A9N9GW91"/>
<dbReference type="Gene3D" id="3.40.50.980">
    <property type="match status" value="2"/>
</dbReference>
<dbReference type="OrthoDB" id="1898221at2759"/>
<name>A0A9N9GW91_9GLOM</name>
<dbReference type="Gene3D" id="3.30.300.30">
    <property type="match status" value="1"/>
</dbReference>
<accession>A0A9N9GW91</accession>
<dbReference type="Proteomes" id="UP000789396">
    <property type="component" value="Unassembled WGS sequence"/>
</dbReference>
<comment type="similarity">
    <text evidence="1">Belongs to the ATP-dependent AMP-binding enzyme family.</text>
</comment>
<dbReference type="GO" id="GO:0016405">
    <property type="term" value="F:CoA-ligase activity"/>
    <property type="evidence" value="ECO:0007669"/>
    <property type="project" value="TreeGrafter"/>
</dbReference>
<evidence type="ECO:0000256" key="1">
    <source>
        <dbReference type="ARBA" id="ARBA00006432"/>
    </source>
</evidence>
<dbReference type="InterPro" id="IPR045851">
    <property type="entry name" value="AMP-bd_C_sf"/>
</dbReference>
<evidence type="ECO:0000259" key="3">
    <source>
        <dbReference type="Pfam" id="PF00501"/>
    </source>
</evidence>
<proteinExistence type="inferred from homology"/>
<feature type="domain" description="AMP-dependent synthetase/ligase" evidence="3">
    <location>
        <begin position="3"/>
        <end position="110"/>
    </location>
</feature>
<dbReference type="InterPro" id="IPR020845">
    <property type="entry name" value="AMP-binding_CS"/>
</dbReference>
<dbReference type="PANTHER" id="PTHR24096">
    <property type="entry name" value="LONG-CHAIN-FATTY-ACID--COA LIGASE"/>
    <property type="match status" value="1"/>
</dbReference>
<dbReference type="InterPro" id="IPR025110">
    <property type="entry name" value="AMP-bd_C"/>
</dbReference>
<keyword evidence="6" id="KW-1185">Reference proteome</keyword>
<evidence type="ECO:0000313" key="6">
    <source>
        <dbReference type="Proteomes" id="UP000789396"/>
    </source>
</evidence>
<organism evidence="5 6">
    <name type="scientific">Racocetra fulgida</name>
    <dbReference type="NCBI Taxonomy" id="60492"/>
    <lineage>
        <taxon>Eukaryota</taxon>
        <taxon>Fungi</taxon>
        <taxon>Fungi incertae sedis</taxon>
        <taxon>Mucoromycota</taxon>
        <taxon>Glomeromycotina</taxon>
        <taxon>Glomeromycetes</taxon>
        <taxon>Diversisporales</taxon>
        <taxon>Gigasporaceae</taxon>
        <taxon>Racocetra</taxon>
    </lineage>
</organism>
<feature type="domain" description="AMP-binding enzyme C-terminal" evidence="4">
    <location>
        <begin position="154"/>
        <end position="229"/>
    </location>
</feature>
<sequence length="229" mass="24823">MANSKNKATELSYQLTDSGASVLIVHPAFLEIPASRVLLFGDKEINGYKPYRSILIGDREIEPVSYTPEETKTTTAYLPYSSGTTGKPRGVELTHTNIAANLAQLIIADCKLGPHSITTGVLGYLNNKEATDAVFDKDGFFNTEDIVSVDEQKAVLLTHDAVSDAAIIGYYSEEEASEIPVAYITIKSGHEQSTALAKEIQCFVDEKVVPHKKLGGGVFIIDKIPKSES</sequence>
<evidence type="ECO:0000259" key="4">
    <source>
        <dbReference type="Pfam" id="PF13193"/>
    </source>
</evidence>
<dbReference type="Gene3D" id="2.30.38.10">
    <property type="entry name" value="Luciferase, Domain 3"/>
    <property type="match status" value="1"/>
</dbReference>
<feature type="non-terminal residue" evidence="5">
    <location>
        <position position="229"/>
    </location>
</feature>
<dbReference type="Pfam" id="PF00501">
    <property type="entry name" value="AMP-binding"/>
    <property type="match status" value="1"/>
</dbReference>
<evidence type="ECO:0000313" key="5">
    <source>
        <dbReference type="EMBL" id="CAG8631018.1"/>
    </source>
</evidence>